<accession>A0ABM7F7S5</accession>
<evidence type="ECO:0000313" key="2">
    <source>
        <dbReference type="EMBL" id="BBC31934.1"/>
    </source>
</evidence>
<reference evidence="2 3" key="1">
    <citation type="journal article" date="2010" name="ChemBioChem">
        <title>Cloning and characterization of the biosynthetic gene cluster of 16-membered macrolide antibiotic FD-891: involvement of a dual functional cytochrome P450 monooxygenase catalyzing epoxidation and hydroxylation.</title>
        <authorList>
            <person name="Kudo F."/>
            <person name="Motegi A."/>
            <person name="Mizoue K."/>
            <person name="Eguchi T."/>
        </authorList>
    </citation>
    <scope>NUCLEOTIDE SEQUENCE [LARGE SCALE GENOMIC DNA]</scope>
    <source>
        <strain evidence="2 3">A-8890</strain>
    </source>
</reference>
<proteinExistence type="predicted"/>
<sequence>MFQRVPGGEHQYGQPRVLASEPAQYLHPVHIGQHPVEYDDVRGAATREPQGAGPSGAAKGRHPASVTAADNNSVSSGSSSTISTRTVPCRPAEVPVMS</sequence>
<gene>
    <name evidence="2" type="ORF">SGFS_032280</name>
</gene>
<evidence type="ECO:0000256" key="1">
    <source>
        <dbReference type="SAM" id="MobiDB-lite"/>
    </source>
</evidence>
<protein>
    <submittedName>
        <fullName evidence="2">Uncharacterized protein</fullName>
    </submittedName>
</protein>
<feature type="region of interest" description="Disordered" evidence="1">
    <location>
        <begin position="40"/>
        <end position="98"/>
    </location>
</feature>
<name>A0ABM7F7S5_9ACTN</name>
<feature type="compositionally biased region" description="Low complexity" evidence="1">
    <location>
        <begin position="73"/>
        <end position="86"/>
    </location>
</feature>
<dbReference type="Proteomes" id="UP001321542">
    <property type="component" value="Chromosome"/>
</dbReference>
<keyword evidence="3" id="KW-1185">Reference proteome</keyword>
<dbReference type="EMBL" id="AP018448">
    <property type="protein sequence ID" value="BBC31934.1"/>
    <property type="molecule type" value="Genomic_DNA"/>
</dbReference>
<feature type="region of interest" description="Disordered" evidence="1">
    <location>
        <begin position="1"/>
        <end position="23"/>
    </location>
</feature>
<evidence type="ECO:0000313" key="3">
    <source>
        <dbReference type="Proteomes" id="UP001321542"/>
    </source>
</evidence>
<reference evidence="2 3" key="2">
    <citation type="journal article" date="2023" name="ChemBioChem">
        <title>Acyltransferase Domain Exchange between Two Independent Type I Polyketide Synthases in the Same Producer Strain of Macrolide Antibiotics.</title>
        <authorList>
            <person name="Kudo F."/>
            <person name="Kishikawa K."/>
            <person name="Tsuboi K."/>
            <person name="Kido T."/>
            <person name="Usui T."/>
            <person name="Hashimoto J."/>
            <person name="Shin-Ya K."/>
            <person name="Miyanaga A."/>
            <person name="Eguchi T."/>
        </authorList>
    </citation>
    <scope>NUCLEOTIDE SEQUENCE [LARGE SCALE GENOMIC DNA]</scope>
    <source>
        <strain evidence="2 3">A-8890</strain>
    </source>
</reference>
<organism evidence="2 3">
    <name type="scientific">Streptomyces graminofaciens</name>
    <dbReference type="NCBI Taxonomy" id="68212"/>
    <lineage>
        <taxon>Bacteria</taxon>
        <taxon>Bacillati</taxon>
        <taxon>Actinomycetota</taxon>
        <taxon>Actinomycetes</taxon>
        <taxon>Kitasatosporales</taxon>
        <taxon>Streptomycetaceae</taxon>
        <taxon>Streptomyces</taxon>
    </lineage>
</organism>